<feature type="compositionally biased region" description="Low complexity" evidence="1">
    <location>
        <begin position="249"/>
        <end position="276"/>
    </location>
</feature>
<gene>
    <name evidence="3" type="ORF">PV327_002510</name>
</gene>
<evidence type="ECO:0000313" key="3">
    <source>
        <dbReference type="EMBL" id="KAK0168739.1"/>
    </source>
</evidence>
<feature type="transmembrane region" description="Helical" evidence="2">
    <location>
        <begin position="36"/>
        <end position="57"/>
    </location>
</feature>
<reference evidence="3" key="1">
    <citation type="journal article" date="2023" name="bioRxiv">
        <title>Scaffold-level genome assemblies of two parasitoid biocontrol wasps reveal the parthenogenesis mechanism and an associated novel virus.</title>
        <authorList>
            <person name="Inwood S."/>
            <person name="Skelly J."/>
            <person name="Guhlin J."/>
            <person name="Harrop T."/>
            <person name="Goldson S."/>
            <person name="Dearden P."/>
        </authorList>
    </citation>
    <scope>NUCLEOTIDE SEQUENCE</scope>
    <source>
        <strain evidence="3">Lincoln</strain>
        <tissue evidence="3">Whole body</tissue>
    </source>
</reference>
<evidence type="ECO:0000256" key="2">
    <source>
        <dbReference type="SAM" id="Phobius"/>
    </source>
</evidence>
<feature type="compositionally biased region" description="Polar residues" evidence="1">
    <location>
        <begin position="277"/>
        <end position="286"/>
    </location>
</feature>
<keyword evidence="2" id="KW-0812">Transmembrane</keyword>
<keyword evidence="2" id="KW-0472">Membrane</keyword>
<accession>A0AA39FG47</accession>
<organism evidence="3 4">
    <name type="scientific">Microctonus hyperodae</name>
    <name type="common">Parasitoid wasp</name>
    <dbReference type="NCBI Taxonomy" id="165561"/>
    <lineage>
        <taxon>Eukaryota</taxon>
        <taxon>Metazoa</taxon>
        <taxon>Ecdysozoa</taxon>
        <taxon>Arthropoda</taxon>
        <taxon>Hexapoda</taxon>
        <taxon>Insecta</taxon>
        <taxon>Pterygota</taxon>
        <taxon>Neoptera</taxon>
        <taxon>Endopterygota</taxon>
        <taxon>Hymenoptera</taxon>
        <taxon>Apocrita</taxon>
        <taxon>Ichneumonoidea</taxon>
        <taxon>Braconidae</taxon>
        <taxon>Euphorinae</taxon>
        <taxon>Microctonus</taxon>
    </lineage>
</organism>
<evidence type="ECO:0000313" key="4">
    <source>
        <dbReference type="Proteomes" id="UP001168972"/>
    </source>
</evidence>
<name>A0AA39FG47_MICHY</name>
<feature type="region of interest" description="Disordered" evidence="1">
    <location>
        <begin position="240"/>
        <end position="288"/>
    </location>
</feature>
<keyword evidence="2" id="KW-1133">Transmembrane helix</keyword>
<proteinExistence type="predicted"/>
<reference evidence="3" key="2">
    <citation type="submission" date="2023-03" db="EMBL/GenBank/DDBJ databases">
        <authorList>
            <person name="Inwood S.N."/>
            <person name="Skelly J.G."/>
            <person name="Guhlin J."/>
            <person name="Harrop T.W.R."/>
            <person name="Goldson S.G."/>
            <person name="Dearden P.K."/>
        </authorList>
    </citation>
    <scope>NUCLEOTIDE SEQUENCE</scope>
    <source>
        <strain evidence="3">Lincoln</strain>
        <tissue evidence="3">Whole body</tissue>
    </source>
</reference>
<keyword evidence="4" id="KW-1185">Reference proteome</keyword>
<comment type="caution">
    <text evidence="3">The sequence shown here is derived from an EMBL/GenBank/DDBJ whole genome shotgun (WGS) entry which is preliminary data.</text>
</comment>
<dbReference type="AlphaFoldDB" id="A0AA39FG47"/>
<dbReference type="Proteomes" id="UP001168972">
    <property type="component" value="Unassembled WGS sequence"/>
</dbReference>
<feature type="transmembrane region" description="Helical" evidence="2">
    <location>
        <begin position="303"/>
        <end position="329"/>
    </location>
</feature>
<protein>
    <submittedName>
        <fullName evidence="3">Uncharacterized protein</fullName>
    </submittedName>
</protein>
<evidence type="ECO:0000256" key="1">
    <source>
        <dbReference type="SAM" id="MobiDB-lite"/>
    </source>
</evidence>
<dbReference type="EMBL" id="JAQQBR010001831">
    <property type="protein sequence ID" value="KAK0168739.1"/>
    <property type="molecule type" value="Genomic_DNA"/>
</dbReference>
<sequence length="391" mass="43323">MYREIIPLFSLQNSFMVSATSPEVTRMVMASGTNKWASRVVVILQLAAWSAVGIVLLQKGISSLQKRPTETRNVTQTFPTKSSGIYHQDNKKNLLDIPIDNENNSDRQREKKILFGDDIWNKDSEFLNDQQYTAGDKQNLHSKISGYDNKNNTDDMRVMESMETAVGKDLEKELSKEEIIGKKKYPSKKTVSTKLKIIEEDKDIDEFNTSSHNSKELLLPIKLMNDKLLSSESVDTIGSKRQLTKTAEISSSGNSQQSINSNQMFDNTTNNDTVTTSPSPAITTKSGGAWESRRRLRLSHLSGGGAAAAVAMVAVGAVMLVLGPAVIVLRALDERRQERRFLKLSGRDDLPPSYEQATLMDEAPRYSSLSLNTILGPPPPPSPTPARVHVV</sequence>